<gene>
    <name evidence="7" type="ORF">UFOPK1433_00404</name>
</gene>
<comment type="subcellular location">
    <subcellularLocation>
        <location evidence="1">Cell inner membrane</location>
        <topology evidence="1">Multi-pass membrane protein</topology>
    </subcellularLocation>
</comment>
<evidence type="ECO:0000256" key="1">
    <source>
        <dbReference type="ARBA" id="ARBA00004429"/>
    </source>
</evidence>
<proteinExistence type="inferred from homology"/>
<evidence type="ECO:0000256" key="2">
    <source>
        <dbReference type="ARBA" id="ARBA00022475"/>
    </source>
</evidence>
<name>A0A6J6BL76_9ZZZZ</name>
<feature type="transmembrane region" description="Helical" evidence="6">
    <location>
        <begin position="258"/>
        <end position="281"/>
    </location>
</feature>
<evidence type="ECO:0000256" key="3">
    <source>
        <dbReference type="ARBA" id="ARBA00022692"/>
    </source>
</evidence>
<dbReference type="GO" id="GO:0005886">
    <property type="term" value="C:plasma membrane"/>
    <property type="evidence" value="ECO:0007669"/>
    <property type="project" value="UniProtKB-SubCell"/>
</dbReference>
<dbReference type="InterPro" id="IPR004670">
    <property type="entry name" value="NhaA"/>
</dbReference>
<feature type="transmembrane region" description="Helical" evidence="6">
    <location>
        <begin position="293"/>
        <end position="316"/>
    </location>
</feature>
<sequence length="394" mass="41795">MPASRRIFTKLPQKQLQWVGDTLRNETTGGMLLLVAAVAALIWANTDLAGYGQLHDFKLGPAQFHLDLSLARWAADGLLAIFFFVAGMELKHELVVGSLKDKAVAAVPIAAAVGGMAVPAIIYFAFNSGLASASGWGIPMATDIAFALAVLAVAGKKLPIELRAFLLTLAVVDDLGAILVIAIFYTASINFIALLVAIAALVTFWFLQKKQIVGWYFYLPLAAIAWLALHQSGIHATIAGVAMGLLMNLKTSDRVMHLVHPISAGFAVPVFAFFSAGVNFQNLSISDLSASPVAMGIMFGLVLGKPIGIVGTAWIVSKFTKANLSKELSWWDVATVGLLAGVGFTVSLLINELAFKSNEAASNIGTLAVLVSSTLAALFATFALQFRNRAYSID</sequence>
<dbReference type="PANTHER" id="PTHR30341:SF0">
    <property type="entry name" value="NA(+)_H(+) ANTIPORTER NHAA"/>
    <property type="match status" value="1"/>
</dbReference>
<dbReference type="GO" id="GO:0015385">
    <property type="term" value="F:sodium:proton antiporter activity"/>
    <property type="evidence" value="ECO:0007669"/>
    <property type="project" value="TreeGrafter"/>
</dbReference>
<organism evidence="7">
    <name type="scientific">freshwater metagenome</name>
    <dbReference type="NCBI Taxonomy" id="449393"/>
    <lineage>
        <taxon>unclassified sequences</taxon>
        <taxon>metagenomes</taxon>
        <taxon>ecological metagenomes</taxon>
    </lineage>
</organism>
<dbReference type="InterPro" id="IPR023171">
    <property type="entry name" value="Na/H_antiporter_dom_sf"/>
</dbReference>
<dbReference type="NCBIfam" id="TIGR00773">
    <property type="entry name" value="NhaA"/>
    <property type="match status" value="1"/>
</dbReference>
<evidence type="ECO:0000313" key="7">
    <source>
        <dbReference type="EMBL" id="CAB4539179.1"/>
    </source>
</evidence>
<feature type="transmembrane region" description="Helical" evidence="6">
    <location>
        <begin position="136"/>
        <end position="154"/>
    </location>
</feature>
<keyword evidence="5 6" id="KW-0472">Membrane</keyword>
<feature type="transmembrane region" description="Helical" evidence="6">
    <location>
        <begin position="362"/>
        <end position="384"/>
    </location>
</feature>
<evidence type="ECO:0000256" key="5">
    <source>
        <dbReference type="ARBA" id="ARBA00023136"/>
    </source>
</evidence>
<feature type="transmembrane region" description="Helical" evidence="6">
    <location>
        <begin position="31"/>
        <end position="51"/>
    </location>
</feature>
<protein>
    <submittedName>
        <fullName evidence="7">Unannotated protein</fullName>
    </submittedName>
</protein>
<keyword evidence="2" id="KW-1003">Cell membrane</keyword>
<keyword evidence="4 6" id="KW-1133">Transmembrane helix</keyword>
<dbReference type="EMBL" id="CAEZSN010000032">
    <property type="protein sequence ID" value="CAB4539179.1"/>
    <property type="molecule type" value="Genomic_DNA"/>
</dbReference>
<dbReference type="Gene3D" id="1.20.1530.10">
    <property type="entry name" value="Na+/H+ antiporter like domain"/>
    <property type="match status" value="1"/>
</dbReference>
<feature type="transmembrane region" description="Helical" evidence="6">
    <location>
        <begin position="234"/>
        <end position="251"/>
    </location>
</feature>
<dbReference type="HAMAP" id="MF_01844">
    <property type="entry name" value="NhaA"/>
    <property type="match status" value="1"/>
</dbReference>
<feature type="transmembrane region" description="Helical" evidence="6">
    <location>
        <begin position="212"/>
        <end position="228"/>
    </location>
</feature>
<evidence type="ECO:0000256" key="4">
    <source>
        <dbReference type="ARBA" id="ARBA00022989"/>
    </source>
</evidence>
<dbReference type="AlphaFoldDB" id="A0A6J6BL76"/>
<dbReference type="GO" id="GO:0006885">
    <property type="term" value="P:regulation of pH"/>
    <property type="evidence" value="ECO:0007669"/>
    <property type="project" value="InterPro"/>
</dbReference>
<dbReference type="PANTHER" id="PTHR30341">
    <property type="entry name" value="SODIUM ION/PROTON ANTIPORTER NHAA-RELATED"/>
    <property type="match status" value="1"/>
</dbReference>
<dbReference type="Pfam" id="PF06965">
    <property type="entry name" value="Na_H_antiport_1"/>
    <property type="match status" value="1"/>
</dbReference>
<feature type="transmembrane region" description="Helical" evidence="6">
    <location>
        <begin position="328"/>
        <end position="350"/>
    </location>
</feature>
<reference evidence="7" key="1">
    <citation type="submission" date="2020-05" db="EMBL/GenBank/DDBJ databases">
        <authorList>
            <person name="Chiriac C."/>
            <person name="Salcher M."/>
            <person name="Ghai R."/>
            <person name="Kavagutti S V."/>
        </authorList>
    </citation>
    <scope>NUCLEOTIDE SEQUENCE</scope>
</reference>
<feature type="transmembrane region" description="Helical" evidence="6">
    <location>
        <begin position="71"/>
        <end position="91"/>
    </location>
</feature>
<feature type="transmembrane region" description="Helical" evidence="6">
    <location>
        <begin position="166"/>
        <end position="185"/>
    </location>
</feature>
<evidence type="ECO:0000256" key="6">
    <source>
        <dbReference type="SAM" id="Phobius"/>
    </source>
</evidence>
<keyword evidence="3 6" id="KW-0812">Transmembrane</keyword>
<feature type="transmembrane region" description="Helical" evidence="6">
    <location>
        <begin position="191"/>
        <end position="207"/>
    </location>
</feature>
<feature type="transmembrane region" description="Helical" evidence="6">
    <location>
        <begin position="103"/>
        <end position="124"/>
    </location>
</feature>
<accession>A0A6J6BL76</accession>